<dbReference type="Pfam" id="PF14634">
    <property type="entry name" value="zf-RING_5"/>
    <property type="match status" value="1"/>
</dbReference>
<evidence type="ECO:0000256" key="15">
    <source>
        <dbReference type="PROSITE-ProRule" id="PRU00175"/>
    </source>
</evidence>
<dbReference type="UniPathway" id="UPA00143"/>
<evidence type="ECO:0000256" key="1">
    <source>
        <dbReference type="ARBA" id="ARBA00000900"/>
    </source>
</evidence>
<evidence type="ECO:0000256" key="8">
    <source>
        <dbReference type="ARBA" id="ARBA00022723"/>
    </source>
</evidence>
<evidence type="ECO:0000313" key="18">
    <source>
        <dbReference type="Ensembl" id="ENSAMXP00000037226.1"/>
    </source>
</evidence>
<keyword evidence="9 15" id="KW-0863">Zinc-finger</keyword>
<dbReference type="Pfam" id="PF19325">
    <property type="entry name" value="RNF152_C"/>
    <property type="match status" value="1"/>
</dbReference>
<comment type="subcellular location">
    <subcellularLocation>
        <location evidence="2">Lysosome membrane</location>
        <topology evidence="2">Single-pass membrane protein</topology>
    </subcellularLocation>
</comment>
<evidence type="ECO:0000256" key="5">
    <source>
        <dbReference type="ARBA" id="ARBA00012483"/>
    </source>
</evidence>
<evidence type="ECO:0000256" key="14">
    <source>
        <dbReference type="ARBA" id="ARBA00023228"/>
    </source>
</evidence>
<comment type="catalytic activity">
    <reaction evidence="1">
        <text>S-ubiquitinyl-[E2 ubiquitin-conjugating enzyme]-L-cysteine + [acceptor protein]-L-lysine = [E2 ubiquitin-conjugating enzyme]-L-cysteine + N(6)-ubiquitinyl-[acceptor protein]-L-lysine.</text>
        <dbReference type="EC" id="2.3.2.27"/>
    </reaction>
</comment>
<keyword evidence="10" id="KW-0833">Ubl conjugation pathway</keyword>
<evidence type="ECO:0000256" key="10">
    <source>
        <dbReference type="ARBA" id="ARBA00022786"/>
    </source>
</evidence>
<protein>
    <recommendedName>
        <fullName evidence="5">RING-type E3 ubiquitin transferase</fullName>
        <ecNumber evidence="5">2.3.2.27</ecNumber>
    </recommendedName>
</protein>
<evidence type="ECO:0000259" key="17">
    <source>
        <dbReference type="PROSITE" id="PS50089"/>
    </source>
</evidence>
<keyword evidence="8" id="KW-0479">Metal-binding</keyword>
<reference evidence="18" key="3">
    <citation type="submission" date="2025-08" db="UniProtKB">
        <authorList>
            <consortium name="Ensembl"/>
        </authorList>
    </citation>
    <scope>IDENTIFICATION</scope>
</reference>
<accession>A0A3B1J5Q2</accession>
<dbReference type="InterPro" id="IPR013083">
    <property type="entry name" value="Znf_RING/FYVE/PHD"/>
</dbReference>
<evidence type="ECO:0000256" key="3">
    <source>
        <dbReference type="ARBA" id="ARBA00004906"/>
    </source>
</evidence>
<dbReference type="GO" id="GO:0061630">
    <property type="term" value="F:ubiquitin protein ligase activity"/>
    <property type="evidence" value="ECO:0007669"/>
    <property type="project" value="UniProtKB-EC"/>
</dbReference>
<evidence type="ECO:0000256" key="16">
    <source>
        <dbReference type="SAM" id="Phobius"/>
    </source>
</evidence>
<dbReference type="FunFam" id="3.30.40.10:FF:000197">
    <property type="entry name" value="E3 ubiquitin-protein ligase RNF152"/>
    <property type="match status" value="1"/>
</dbReference>
<dbReference type="InParanoid" id="A0A3B1J5Q2"/>
<dbReference type="Bgee" id="ENSAMXG00000038497">
    <property type="expression patterns" value="Expressed in pharyngeal gill and 11 other cell types or tissues"/>
</dbReference>
<evidence type="ECO:0000256" key="4">
    <source>
        <dbReference type="ARBA" id="ARBA00007082"/>
    </source>
</evidence>
<dbReference type="STRING" id="7994.ENSAMXP00000037226"/>
<dbReference type="SUPFAM" id="SSF57850">
    <property type="entry name" value="RING/U-box"/>
    <property type="match status" value="1"/>
</dbReference>
<dbReference type="PANTHER" id="PTHR25464:SF1">
    <property type="entry name" value="E3 UBIQUITIN-PROTEIN LIGASE RNF152"/>
    <property type="match status" value="1"/>
</dbReference>
<evidence type="ECO:0000256" key="13">
    <source>
        <dbReference type="ARBA" id="ARBA00023136"/>
    </source>
</evidence>
<dbReference type="InterPro" id="IPR001841">
    <property type="entry name" value="Znf_RING"/>
</dbReference>
<keyword evidence="14" id="KW-0458">Lysosome</keyword>
<dbReference type="GO" id="GO:0008270">
    <property type="term" value="F:zinc ion binding"/>
    <property type="evidence" value="ECO:0007669"/>
    <property type="project" value="UniProtKB-KW"/>
</dbReference>
<evidence type="ECO:0000256" key="9">
    <source>
        <dbReference type="ARBA" id="ARBA00022771"/>
    </source>
</evidence>
<dbReference type="FunCoup" id="A0A3B1J5Q2">
    <property type="interactions" value="1042"/>
</dbReference>
<proteinExistence type="inferred from homology"/>
<organism evidence="18 19">
    <name type="scientific">Astyanax mexicanus</name>
    <name type="common">Blind cave fish</name>
    <name type="synonym">Astyanax fasciatus mexicanus</name>
    <dbReference type="NCBI Taxonomy" id="7994"/>
    <lineage>
        <taxon>Eukaryota</taxon>
        <taxon>Metazoa</taxon>
        <taxon>Chordata</taxon>
        <taxon>Craniata</taxon>
        <taxon>Vertebrata</taxon>
        <taxon>Euteleostomi</taxon>
        <taxon>Actinopterygii</taxon>
        <taxon>Neopterygii</taxon>
        <taxon>Teleostei</taxon>
        <taxon>Ostariophysi</taxon>
        <taxon>Characiformes</taxon>
        <taxon>Characoidei</taxon>
        <taxon>Acestrorhamphidae</taxon>
        <taxon>Acestrorhamphinae</taxon>
        <taxon>Astyanax</taxon>
    </lineage>
</organism>
<dbReference type="GO" id="GO:0016567">
    <property type="term" value="P:protein ubiquitination"/>
    <property type="evidence" value="ECO:0007669"/>
    <property type="project" value="UniProtKB-UniPathway"/>
</dbReference>
<keyword evidence="7 16" id="KW-0812">Transmembrane</keyword>
<evidence type="ECO:0000313" key="19">
    <source>
        <dbReference type="Proteomes" id="UP000018467"/>
    </source>
</evidence>
<reference evidence="18" key="4">
    <citation type="submission" date="2025-09" db="UniProtKB">
        <authorList>
            <consortium name="Ensembl"/>
        </authorList>
    </citation>
    <scope>IDENTIFICATION</scope>
</reference>
<keyword evidence="13 16" id="KW-0472">Membrane</keyword>
<dbReference type="EC" id="2.3.2.27" evidence="5"/>
<name>A0A3B1J5Q2_ASTMX</name>
<keyword evidence="6" id="KW-0808">Transferase</keyword>
<dbReference type="GeneID" id="103024149"/>
<evidence type="ECO:0000256" key="6">
    <source>
        <dbReference type="ARBA" id="ARBA00022679"/>
    </source>
</evidence>
<dbReference type="PROSITE" id="PS50089">
    <property type="entry name" value="ZF_RING_2"/>
    <property type="match status" value="1"/>
</dbReference>
<reference evidence="19" key="2">
    <citation type="journal article" date="2014" name="Nat. Commun.">
        <title>The cavefish genome reveals candidate genes for eye loss.</title>
        <authorList>
            <person name="McGaugh S.E."/>
            <person name="Gross J.B."/>
            <person name="Aken B."/>
            <person name="Blin M."/>
            <person name="Borowsky R."/>
            <person name="Chalopin D."/>
            <person name="Hinaux H."/>
            <person name="Jeffery W.R."/>
            <person name="Keene A."/>
            <person name="Ma L."/>
            <person name="Minx P."/>
            <person name="Murphy D."/>
            <person name="O'Quin K.E."/>
            <person name="Retaux S."/>
            <person name="Rohner N."/>
            <person name="Searle S.M."/>
            <person name="Stahl B.A."/>
            <person name="Tabin C."/>
            <person name="Volff J.N."/>
            <person name="Yoshizawa M."/>
            <person name="Warren W.C."/>
        </authorList>
    </citation>
    <scope>NUCLEOTIDE SEQUENCE [LARGE SCALE GENOMIC DNA]</scope>
    <source>
        <strain evidence="19">female</strain>
    </source>
</reference>
<evidence type="ECO:0000256" key="7">
    <source>
        <dbReference type="ARBA" id="ARBA00022692"/>
    </source>
</evidence>
<evidence type="ECO:0000256" key="2">
    <source>
        <dbReference type="ARBA" id="ARBA00004363"/>
    </source>
</evidence>
<feature type="domain" description="RING-type" evidence="17">
    <location>
        <begin position="12"/>
        <end position="56"/>
    </location>
</feature>
<keyword evidence="12 16" id="KW-1133">Transmembrane helix</keyword>
<reference evidence="19" key="1">
    <citation type="submission" date="2013-03" db="EMBL/GenBank/DDBJ databases">
        <authorList>
            <person name="Jeffery W."/>
            <person name="Warren W."/>
            <person name="Wilson R.K."/>
        </authorList>
    </citation>
    <scope>NUCLEOTIDE SEQUENCE</scope>
    <source>
        <strain evidence="19">female</strain>
    </source>
</reference>
<dbReference type="GO" id="GO:0005765">
    <property type="term" value="C:lysosomal membrane"/>
    <property type="evidence" value="ECO:0007669"/>
    <property type="project" value="UniProtKB-SubCell"/>
</dbReference>
<sequence length="192" mass="21282">METPSKSSKLECQICFNPYSPQHRRPKLLQCRHTCCSVCLGQMRLNHREIRCPWCRSVTHLPSSLSVSQLPDDPNALSIISLTNPSEHGPVFIRLPGNGCYLLPLPGDVEQTLLHGEPAYRFEYKEAGEAGLPEQGLVEGLEMEEEEGTLKSSAWTGFCTVLLVAVILIFLLGIVLHNMSCVSKRFSIISCG</sequence>
<comment type="pathway">
    <text evidence="3">Protein modification; protein ubiquitination.</text>
</comment>
<comment type="similarity">
    <text evidence="4">Belongs to the RNF152 family.</text>
</comment>
<dbReference type="AlphaFoldDB" id="A0A3B1J5Q2"/>
<dbReference type="GeneTree" id="ENSGT00730000111317"/>
<dbReference type="Ensembl" id="ENSAMXT00000050161.1">
    <property type="protein sequence ID" value="ENSAMXP00000037226.1"/>
    <property type="gene ID" value="ENSAMXG00000038497.1"/>
</dbReference>
<dbReference type="Proteomes" id="UP000018467">
    <property type="component" value="Unassembled WGS sequence"/>
</dbReference>
<dbReference type="Gene3D" id="3.30.40.10">
    <property type="entry name" value="Zinc/RING finger domain, C3HC4 (zinc finger)"/>
    <property type="match status" value="1"/>
</dbReference>
<dbReference type="RefSeq" id="XP_022534859.1">
    <property type="nucleotide sequence ID" value="XM_022679138.2"/>
</dbReference>
<dbReference type="InterPro" id="IPR045744">
    <property type="entry name" value="RNF152_C"/>
</dbReference>
<keyword evidence="19" id="KW-1185">Reference proteome</keyword>
<evidence type="ECO:0000256" key="11">
    <source>
        <dbReference type="ARBA" id="ARBA00022833"/>
    </source>
</evidence>
<evidence type="ECO:0000256" key="12">
    <source>
        <dbReference type="ARBA" id="ARBA00022989"/>
    </source>
</evidence>
<dbReference type="PANTHER" id="PTHR25464">
    <property type="entry name" value="TRIPARTITE MOTIF-CONTAINING PROTEIN 2-LIKE PROTEIN"/>
    <property type="match status" value="1"/>
</dbReference>
<feature type="transmembrane region" description="Helical" evidence="16">
    <location>
        <begin position="154"/>
        <end position="176"/>
    </location>
</feature>
<keyword evidence="11" id="KW-0862">Zinc</keyword>